<dbReference type="Gene3D" id="3.10.150.10">
    <property type="entry name" value="DNA Polymerase III, subunit A, domain 2"/>
    <property type="match status" value="1"/>
</dbReference>
<evidence type="ECO:0000256" key="8">
    <source>
        <dbReference type="ARBA" id="ARBA00022932"/>
    </source>
</evidence>
<keyword evidence="7" id="KW-0235">DNA replication</keyword>
<evidence type="ECO:0000256" key="3">
    <source>
        <dbReference type="ARBA" id="ARBA00021035"/>
    </source>
</evidence>
<feature type="domain" description="DNA polymerase III beta sliding clamp C-terminal" evidence="15">
    <location>
        <begin position="302"/>
        <end position="410"/>
    </location>
</feature>
<evidence type="ECO:0000313" key="17">
    <source>
        <dbReference type="Proteomes" id="UP000307943"/>
    </source>
</evidence>
<dbReference type="PANTHER" id="PTHR30478">
    <property type="entry name" value="DNA POLYMERASE III SUBUNIT BETA"/>
    <property type="match status" value="1"/>
</dbReference>
<reference evidence="16 17" key="1">
    <citation type="submission" date="2019-05" db="EMBL/GenBank/DDBJ databases">
        <title>We sequenced the genome of Paenibacillus hemerocallicola KCTC 33185 for further insight into its adaptation and study the phylogeny of Paenibacillus.</title>
        <authorList>
            <person name="Narsing Rao M.P."/>
        </authorList>
    </citation>
    <scope>NUCLEOTIDE SEQUENCE [LARGE SCALE GENOMIC DNA]</scope>
    <source>
        <strain evidence="16 17">KCTC 33185</strain>
    </source>
</reference>
<dbReference type="InterPro" id="IPR022635">
    <property type="entry name" value="DNA_polIII_beta_C"/>
</dbReference>
<dbReference type="GO" id="GO:0008408">
    <property type="term" value="F:3'-5' exonuclease activity"/>
    <property type="evidence" value="ECO:0007669"/>
    <property type="project" value="InterPro"/>
</dbReference>
<evidence type="ECO:0000256" key="4">
    <source>
        <dbReference type="ARBA" id="ARBA00022490"/>
    </source>
</evidence>
<name>A0A5C4T0V5_9BACL</name>
<evidence type="ECO:0000256" key="2">
    <source>
        <dbReference type="ARBA" id="ARBA00010752"/>
    </source>
</evidence>
<comment type="similarity">
    <text evidence="2">Belongs to the beta sliding clamp family.</text>
</comment>
<dbReference type="Proteomes" id="UP000307943">
    <property type="component" value="Unassembled WGS sequence"/>
</dbReference>
<dbReference type="CDD" id="cd00140">
    <property type="entry name" value="beta_clamp"/>
    <property type="match status" value="1"/>
</dbReference>
<dbReference type="SMART" id="SM00480">
    <property type="entry name" value="POL3Bc"/>
    <property type="match status" value="1"/>
</dbReference>
<proteinExistence type="inferred from homology"/>
<dbReference type="GO" id="GO:0009360">
    <property type="term" value="C:DNA polymerase III complex"/>
    <property type="evidence" value="ECO:0007669"/>
    <property type="project" value="InterPro"/>
</dbReference>
<dbReference type="AlphaFoldDB" id="A0A5C4T0V5"/>
<evidence type="ECO:0000259" key="14">
    <source>
        <dbReference type="Pfam" id="PF02767"/>
    </source>
</evidence>
<dbReference type="GO" id="GO:0003677">
    <property type="term" value="F:DNA binding"/>
    <property type="evidence" value="ECO:0007669"/>
    <property type="project" value="UniProtKB-KW"/>
</dbReference>
<dbReference type="Pfam" id="PF00712">
    <property type="entry name" value="DNA_pol3_beta"/>
    <property type="match status" value="1"/>
</dbReference>
<dbReference type="InterPro" id="IPR046938">
    <property type="entry name" value="DNA_clamp_sf"/>
</dbReference>
<dbReference type="GO" id="GO:0006271">
    <property type="term" value="P:DNA strand elongation involved in DNA replication"/>
    <property type="evidence" value="ECO:0007669"/>
    <property type="project" value="TreeGrafter"/>
</dbReference>
<dbReference type="OrthoDB" id="8421503at2"/>
<dbReference type="GO" id="GO:0003887">
    <property type="term" value="F:DNA-directed DNA polymerase activity"/>
    <property type="evidence" value="ECO:0007669"/>
    <property type="project" value="UniProtKB-KW"/>
</dbReference>
<protein>
    <recommendedName>
        <fullName evidence="3">Beta sliding clamp</fullName>
    </recommendedName>
    <alternativeName>
        <fullName evidence="12">Beta-clamp processivity factor</fullName>
    </alternativeName>
    <alternativeName>
        <fullName evidence="10">DNA polymerase III beta sliding clamp subunit</fullName>
    </alternativeName>
    <alternativeName>
        <fullName evidence="11">DNA polymerase III subunit beta</fullName>
    </alternativeName>
</protein>
<comment type="caution">
    <text evidence="16">The sequence shown here is derived from an EMBL/GenBank/DDBJ whole genome shotgun (WGS) entry which is preliminary data.</text>
</comment>
<feature type="domain" description="DNA polymerase III beta sliding clamp central" evidence="14">
    <location>
        <begin position="185"/>
        <end position="298"/>
    </location>
</feature>
<keyword evidence="9" id="KW-0238">DNA-binding</keyword>
<dbReference type="NCBIfam" id="TIGR00663">
    <property type="entry name" value="dnan"/>
    <property type="match status" value="1"/>
</dbReference>
<evidence type="ECO:0000256" key="7">
    <source>
        <dbReference type="ARBA" id="ARBA00022705"/>
    </source>
</evidence>
<keyword evidence="6 16" id="KW-0548">Nucleotidyltransferase</keyword>
<evidence type="ECO:0000259" key="13">
    <source>
        <dbReference type="Pfam" id="PF00712"/>
    </source>
</evidence>
<evidence type="ECO:0000256" key="9">
    <source>
        <dbReference type="ARBA" id="ARBA00023125"/>
    </source>
</evidence>
<organism evidence="16 17">
    <name type="scientific">Paenibacillus hemerocallicola</name>
    <dbReference type="NCBI Taxonomy" id="1172614"/>
    <lineage>
        <taxon>Bacteria</taxon>
        <taxon>Bacillati</taxon>
        <taxon>Bacillota</taxon>
        <taxon>Bacilli</taxon>
        <taxon>Bacillales</taxon>
        <taxon>Paenibacillaceae</taxon>
        <taxon>Paenibacillus</taxon>
    </lineage>
</organism>
<comment type="subcellular location">
    <subcellularLocation>
        <location evidence="1">Cytoplasm</location>
    </subcellularLocation>
</comment>
<dbReference type="InterPro" id="IPR001001">
    <property type="entry name" value="DNA_polIII_beta"/>
</dbReference>
<evidence type="ECO:0000256" key="12">
    <source>
        <dbReference type="ARBA" id="ARBA00033276"/>
    </source>
</evidence>
<dbReference type="InterPro" id="IPR022634">
    <property type="entry name" value="DNA_polIII_beta_N"/>
</dbReference>
<evidence type="ECO:0000256" key="6">
    <source>
        <dbReference type="ARBA" id="ARBA00022695"/>
    </source>
</evidence>
<dbReference type="Pfam" id="PF02767">
    <property type="entry name" value="DNA_pol3_beta_2"/>
    <property type="match status" value="1"/>
</dbReference>
<sequence>MFGNFARRSLGRAGPPLRRAAGVQVGAHPGAYPGAFRGKSREAGGRVRAAVSQPLLSEALQQVARAVPSHSAIPILYGIHLRLHRDGITLVASNSVMTIRTELCRSDTGASTAPIPDEGPSLVVPARYFIDIVRKLTSGPVLLELEDRKTLTVRSGDGLFRLFGLDPFLFPETPRMDRAKWQLTLSNELLKSMIRQVAFAASSSEARPLLSGVLCRYDGRHLRLVATDSVRFASRTSPVDQPFGADAYEAVIPGKSLSELGKMLDEQGETTIVADDAHIRFQTASMSLYCSLIHGAYPPIDKLVPSSSIADVTVDTKSVLQAIERVTLLSGEGSVVRLRTNPQQAIELISGTTEIGDVREEVRTESMLGQPVAVSFNGKYMIDILRAVSSASVTFRFSDKLGPIVAVPVEQGPSSLYLLTPIRTAL</sequence>
<evidence type="ECO:0000256" key="5">
    <source>
        <dbReference type="ARBA" id="ARBA00022679"/>
    </source>
</evidence>
<dbReference type="PANTHER" id="PTHR30478:SF0">
    <property type="entry name" value="BETA SLIDING CLAMP"/>
    <property type="match status" value="1"/>
</dbReference>
<dbReference type="EMBL" id="VDCQ01000054">
    <property type="protein sequence ID" value="TNJ62722.1"/>
    <property type="molecule type" value="Genomic_DNA"/>
</dbReference>
<feature type="domain" description="DNA polymerase III beta sliding clamp N-terminal" evidence="13">
    <location>
        <begin position="55"/>
        <end position="171"/>
    </location>
</feature>
<keyword evidence="8" id="KW-0239">DNA-directed DNA polymerase</keyword>
<evidence type="ECO:0000256" key="1">
    <source>
        <dbReference type="ARBA" id="ARBA00004496"/>
    </source>
</evidence>
<evidence type="ECO:0000313" key="16">
    <source>
        <dbReference type="EMBL" id="TNJ62722.1"/>
    </source>
</evidence>
<evidence type="ECO:0000256" key="10">
    <source>
        <dbReference type="ARBA" id="ARBA00030988"/>
    </source>
</evidence>
<keyword evidence="5 16" id="KW-0808">Transferase</keyword>
<dbReference type="GO" id="GO:0005737">
    <property type="term" value="C:cytoplasm"/>
    <property type="evidence" value="ECO:0007669"/>
    <property type="project" value="UniProtKB-SubCell"/>
</dbReference>
<gene>
    <name evidence="16" type="primary">dnaN</name>
    <name evidence="16" type="ORF">FE784_29205</name>
</gene>
<evidence type="ECO:0000256" key="11">
    <source>
        <dbReference type="ARBA" id="ARBA00033275"/>
    </source>
</evidence>
<dbReference type="InterPro" id="IPR022637">
    <property type="entry name" value="DNA_polIII_beta_cen"/>
</dbReference>
<dbReference type="Gene3D" id="3.70.10.10">
    <property type="match status" value="1"/>
</dbReference>
<keyword evidence="4" id="KW-0963">Cytoplasm</keyword>
<dbReference type="SUPFAM" id="SSF55979">
    <property type="entry name" value="DNA clamp"/>
    <property type="match status" value="3"/>
</dbReference>
<accession>A0A5C4T0V5</accession>
<dbReference type="Pfam" id="PF02768">
    <property type="entry name" value="DNA_pol3_beta_3"/>
    <property type="match status" value="1"/>
</dbReference>
<keyword evidence="17" id="KW-1185">Reference proteome</keyword>
<evidence type="ECO:0000259" key="15">
    <source>
        <dbReference type="Pfam" id="PF02768"/>
    </source>
</evidence>